<dbReference type="EMBL" id="JANVFS010000036">
    <property type="protein sequence ID" value="KAJ4469108.1"/>
    <property type="molecule type" value="Genomic_DNA"/>
</dbReference>
<evidence type="ECO:0000313" key="2">
    <source>
        <dbReference type="EMBL" id="KAJ4469108.1"/>
    </source>
</evidence>
<organism evidence="2 3">
    <name type="scientific">Lentinula lateritia</name>
    <dbReference type="NCBI Taxonomy" id="40482"/>
    <lineage>
        <taxon>Eukaryota</taxon>
        <taxon>Fungi</taxon>
        <taxon>Dikarya</taxon>
        <taxon>Basidiomycota</taxon>
        <taxon>Agaricomycotina</taxon>
        <taxon>Agaricomycetes</taxon>
        <taxon>Agaricomycetidae</taxon>
        <taxon>Agaricales</taxon>
        <taxon>Marasmiineae</taxon>
        <taxon>Omphalotaceae</taxon>
        <taxon>Lentinula</taxon>
    </lineage>
</organism>
<dbReference type="Proteomes" id="UP001150238">
    <property type="component" value="Unassembled WGS sequence"/>
</dbReference>
<comment type="caution">
    <text evidence="2">The sequence shown here is derived from an EMBL/GenBank/DDBJ whole genome shotgun (WGS) entry which is preliminary data.</text>
</comment>
<gene>
    <name evidence="2" type="ORF">C8J55DRAFT_492266</name>
</gene>
<name>A0A9W8ZY07_9AGAR</name>
<dbReference type="AlphaFoldDB" id="A0A9W8ZY07"/>
<reference evidence="2" key="1">
    <citation type="submission" date="2022-08" db="EMBL/GenBank/DDBJ databases">
        <authorList>
            <consortium name="DOE Joint Genome Institute"/>
            <person name="Min B."/>
            <person name="Riley R."/>
            <person name="Sierra-Patev S."/>
            <person name="Naranjo-Ortiz M."/>
            <person name="Looney B."/>
            <person name="Konkel Z."/>
            <person name="Slot J.C."/>
            <person name="Sakamoto Y."/>
            <person name="Steenwyk J.L."/>
            <person name="Rokas A."/>
            <person name="Carro J."/>
            <person name="Camarero S."/>
            <person name="Ferreira P."/>
            <person name="Molpeceres G."/>
            <person name="Ruiz-Duenas F.J."/>
            <person name="Serrano A."/>
            <person name="Henrissat B."/>
            <person name="Drula E."/>
            <person name="Hughes K.W."/>
            <person name="Mata J.L."/>
            <person name="Ishikawa N.K."/>
            <person name="Vargas-Isla R."/>
            <person name="Ushijima S."/>
            <person name="Smith C.A."/>
            <person name="Ahrendt S."/>
            <person name="Andreopoulos W."/>
            <person name="He G."/>
            <person name="Labutti K."/>
            <person name="Lipzen A."/>
            <person name="Ng V."/>
            <person name="Sandor L."/>
            <person name="Barry K."/>
            <person name="Martinez A.T."/>
            <person name="Xiao Y."/>
            <person name="Gibbons J.G."/>
            <person name="Terashima K."/>
            <person name="Hibbett D.S."/>
            <person name="Grigoriev I.V."/>
        </authorList>
    </citation>
    <scope>NUCLEOTIDE SEQUENCE</scope>
    <source>
        <strain evidence="2">Sp2 HRB7682 ss15</strain>
    </source>
</reference>
<reference evidence="2" key="2">
    <citation type="journal article" date="2023" name="Proc. Natl. Acad. Sci. U.S.A.">
        <title>A global phylogenomic analysis of the shiitake genus Lentinula.</title>
        <authorList>
            <person name="Sierra-Patev S."/>
            <person name="Min B."/>
            <person name="Naranjo-Ortiz M."/>
            <person name="Looney B."/>
            <person name="Konkel Z."/>
            <person name="Slot J.C."/>
            <person name="Sakamoto Y."/>
            <person name="Steenwyk J.L."/>
            <person name="Rokas A."/>
            <person name="Carro J."/>
            <person name="Camarero S."/>
            <person name="Ferreira P."/>
            <person name="Molpeceres G."/>
            <person name="Ruiz-Duenas F.J."/>
            <person name="Serrano A."/>
            <person name="Henrissat B."/>
            <person name="Drula E."/>
            <person name="Hughes K.W."/>
            <person name="Mata J.L."/>
            <person name="Ishikawa N.K."/>
            <person name="Vargas-Isla R."/>
            <person name="Ushijima S."/>
            <person name="Smith C.A."/>
            <person name="Donoghue J."/>
            <person name="Ahrendt S."/>
            <person name="Andreopoulos W."/>
            <person name="He G."/>
            <person name="LaButti K."/>
            <person name="Lipzen A."/>
            <person name="Ng V."/>
            <person name="Riley R."/>
            <person name="Sandor L."/>
            <person name="Barry K."/>
            <person name="Martinez A.T."/>
            <person name="Xiao Y."/>
            <person name="Gibbons J.G."/>
            <person name="Terashima K."/>
            <person name="Grigoriev I.V."/>
            <person name="Hibbett D."/>
        </authorList>
    </citation>
    <scope>NUCLEOTIDE SEQUENCE</scope>
    <source>
        <strain evidence="2">Sp2 HRB7682 ss15</strain>
    </source>
</reference>
<proteinExistence type="predicted"/>
<feature type="region of interest" description="Disordered" evidence="1">
    <location>
        <begin position="80"/>
        <end position="105"/>
    </location>
</feature>
<feature type="compositionally biased region" description="Polar residues" evidence="1">
    <location>
        <begin position="80"/>
        <end position="89"/>
    </location>
</feature>
<accession>A0A9W8ZY07</accession>
<protein>
    <submittedName>
        <fullName evidence="2">Uncharacterized protein</fullName>
    </submittedName>
</protein>
<sequence length="427" mass="47876">MPRIKFEDGDSKLSFPTDTGGMEVVDLGPPQMGFRSKLLASDLANLCKSYGLRVSKRCSSEYLKVLRAFSNDPSQWSIIDTNVNSSTSPSRKKQKTAKSSRGLDQEMELLQSKGADIEIWVKFSPGIDSLVDDPYGIVTVNTSTLSAVSVSAISSLTAPLPQTSANILMTNAAPLSVPFFRERLLALQSNDKAFVETFTVALAGYQAITFTSADIREFPVLEMPRSPHQYLVKLLSVWDNSFPTWESQACPSVGGVRIPAKYWKIVFSKAGHWKIGRYRTQWHQWKNMHPVTISNIALAIRRHRLQRTKDSNDELLAQAGGVRENLLRDVTRAVFVERIYFYHSGTLWNPAFFREMVQTQGSASKDFDGKNRKCLTKAGRKRKTKLQSNHKNVTTVASFSLLLTQTPVELHEPDIPLFKHTTDRAVS</sequence>
<evidence type="ECO:0000256" key="1">
    <source>
        <dbReference type="SAM" id="MobiDB-lite"/>
    </source>
</evidence>
<evidence type="ECO:0000313" key="3">
    <source>
        <dbReference type="Proteomes" id="UP001150238"/>
    </source>
</evidence>